<dbReference type="Proteomes" id="UP000030136">
    <property type="component" value="Unassembled WGS sequence"/>
</dbReference>
<dbReference type="EMBL" id="JQJC01000024">
    <property type="protein sequence ID" value="KGN93688.1"/>
    <property type="molecule type" value="Genomic_DNA"/>
</dbReference>
<reference evidence="1 2" key="1">
    <citation type="submission" date="2014-08" db="EMBL/GenBank/DDBJ databases">
        <title>Porphyromonas crevioricanis strain:COT-253_OH1447 Genome sequencing.</title>
        <authorList>
            <person name="Wallis C."/>
            <person name="Deusch O."/>
            <person name="O'Flynn C."/>
            <person name="Davis I."/>
            <person name="Jospin G."/>
            <person name="Darling A.E."/>
            <person name="Coil D.A."/>
            <person name="Alexiev A."/>
            <person name="Horsfall A."/>
            <person name="Kirkwood N."/>
            <person name="Harris S."/>
            <person name="Eisen J.A."/>
        </authorList>
    </citation>
    <scope>NUCLEOTIDE SEQUENCE [LARGE SCALE GENOMIC DNA]</scope>
    <source>
        <strain evidence="2">COT-253 OH1447</strain>
    </source>
</reference>
<feature type="non-terminal residue" evidence="1">
    <location>
        <position position="1"/>
    </location>
</feature>
<dbReference type="SUPFAM" id="SSF69349">
    <property type="entry name" value="Phage fibre proteins"/>
    <property type="match status" value="1"/>
</dbReference>
<name>A0AB34PE99_9PORP</name>
<proteinExistence type="predicted"/>
<protein>
    <recommendedName>
        <fullName evidence="3">Gp5/Type VI secretion system Vgr protein OB-fold domain-containing protein</fullName>
    </recommendedName>
</protein>
<accession>A0AB34PE99</accession>
<evidence type="ECO:0000313" key="2">
    <source>
        <dbReference type="Proteomes" id="UP000030136"/>
    </source>
</evidence>
<sequence length="193" mass="20996">DQVMVGFEYGDPHRPYVTGSLFHGKSGRGGHDQNHLKSISTRSGHHIVFDDDEKGDWSITIKDRGGNAIRLDTRGKNIEISTPETLTVNAKNISLNVLENMNTHIGKNNSLTVGETNAETVQGMKNTTVSGDINVFVSGSLVENIEGDVYSETKQGKTVVNGDQGIDSKVSGTFYREAQKKIRNNGGENSSLF</sequence>
<organism evidence="1 2">
    <name type="scientific">Porphyromonas crevioricanis</name>
    <dbReference type="NCBI Taxonomy" id="393921"/>
    <lineage>
        <taxon>Bacteria</taxon>
        <taxon>Pseudomonadati</taxon>
        <taxon>Bacteroidota</taxon>
        <taxon>Bacteroidia</taxon>
        <taxon>Bacteroidales</taxon>
        <taxon>Porphyromonadaceae</taxon>
        <taxon>Porphyromonas</taxon>
    </lineage>
</organism>
<evidence type="ECO:0008006" key="3">
    <source>
        <dbReference type="Google" id="ProtNLM"/>
    </source>
</evidence>
<dbReference type="AlphaFoldDB" id="A0AB34PE99"/>
<comment type="caution">
    <text evidence="1">The sequence shown here is derived from an EMBL/GenBank/DDBJ whole genome shotgun (WGS) entry which is preliminary data.</text>
</comment>
<evidence type="ECO:0000313" key="1">
    <source>
        <dbReference type="EMBL" id="KGN93688.1"/>
    </source>
</evidence>
<gene>
    <name evidence="1" type="ORF">HQ38_08595</name>
</gene>